<evidence type="ECO:0000256" key="1">
    <source>
        <dbReference type="SAM" id="MobiDB-lite"/>
    </source>
</evidence>
<feature type="compositionally biased region" description="Acidic residues" evidence="1">
    <location>
        <begin position="70"/>
        <end position="79"/>
    </location>
</feature>
<reference evidence="2 3" key="1">
    <citation type="submission" date="2021-06" db="EMBL/GenBank/DDBJ databases">
        <authorList>
            <person name="Palmer J.M."/>
        </authorList>
    </citation>
    <scope>NUCLEOTIDE SEQUENCE [LARGE SCALE GENOMIC DNA]</scope>
    <source>
        <strain evidence="3">if_2019</strain>
        <tissue evidence="2">Muscle</tissue>
    </source>
</reference>
<name>A0ABV0SY88_9TELE</name>
<organism evidence="2 3">
    <name type="scientific">Ilyodon furcidens</name>
    <name type="common">goldbreast splitfin</name>
    <dbReference type="NCBI Taxonomy" id="33524"/>
    <lineage>
        <taxon>Eukaryota</taxon>
        <taxon>Metazoa</taxon>
        <taxon>Chordata</taxon>
        <taxon>Craniata</taxon>
        <taxon>Vertebrata</taxon>
        <taxon>Euteleostomi</taxon>
        <taxon>Actinopterygii</taxon>
        <taxon>Neopterygii</taxon>
        <taxon>Teleostei</taxon>
        <taxon>Neoteleostei</taxon>
        <taxon>Acanthomorphata</taxon>
        <taxon>Ovalentaria</taxon>
        <taxon>Atherinomorphae</taxon>
        <taxon>Cyprinodontiformes</taxon>
        <taxon>Goodeidae</taxon>
        <taxon>Ilyodon</taxon>
    </lineage>
</organism>
<proteinExistence type="predicted"/>
<evidence type="ECO:0000313" key="3">
    <source>
        <dbReference type="Proteomes" id="UP001482620"/>
    </source>
</evidence>
<evidence type="ECO:0000313" key="2">
    <source>
        <dbReference type="EMBL" id="MEQ2224811.1"/>
    </source>
</evidence>
<feature type="region of interest" description="Disordered" evidence="1">
    <location>
        <begin position="69"/>
        <end position="104"/>
    </location>
</feature>
<sequence>MARYHSHHSYRYIYINVLNFYILQRAEASQLHVPFVLFPVQEQSLNSLDFSSTVSHRDEDVQVETIVGLPEEEDKDEAEEARTGNTPVQPRQVCMRQKTERQIR</sequence>
<keyword evidence="3" id="KW-1185">Reference proteome</keyword>
<accession>A0ABV0SY88</accession>
<dbReference type="Proteomes" id="UP001482620">
    <property type="component" value="Unassembled WGS sequence"/>
</dbReference>
<gene>
    <name evidence="2" type="ORF">ILYODFUR_011345</name>
</gene>
<comment type="caution">
    <text evidence="2">The sequence shown here is derived from an EMBL/GenBank/DDBJ whole genome shotgun (WGS) entry which is preliminary data.</text>
</comment>
<protein>
    <submittedName>
        <fullName evidence="2">Uncharacterized protein</fullName>
    </submittedName>
</protein>
<dbReference type="EMBL" id="JAHRIQ010012440">
    <property type="protein sequence ID" value="MEQ2224811.1"/>
    <property type="molecule type" value="Genomic_DNA"/>
</dbReference>